<accession>E3BEN3</accession>
<gene>
    <name evidence="2" type="ORF">VIBC2010_15844</name>
</gene>
<organism evidence="2 3">
    <name type="scientific">Vibrio caribbeanicus ATCC BAA-2122</name>
    <dbReference type="NCBI Taxonomy" id="796620"/>
    <lineage>
        <taxon>Bacteria</taxon>
        <taxon>Pseudomonadati</taxon>
        <taxon>Pseudomonadota</taxon>
        <taxon>Gammaproteobacteria</taxon>
        <taxon>Vibrionales</taxon>
        <taxon>Vibrionaceae</taxon>
        <taxon>Vibrio</taxon>
    </lineage>
</organism>
<dbReference type="OrthoDB" id="6188149at2"/>
<dbReference type="eggNOG" id="ENOG502Z9ZZ">
    <property type="taxonomic scope" value="Bacteria"/>
</dbReference>
<sequence>MKQNNLFLILALISPLSVKAAFNDPGTAYTNAKVTSYVWNDALAPIELVNSILCFTAQFNTHQFANAGNYLVLADEAACFDSQENGASAQSSASSNVPKYMKAVTNVTRQNEFSPLVVNVWLPEMGEGIETQAIKFKAEISEGASENNPFGQFRFNYDFFDSFTASNQLGGGEVNTINTIENSIGFTLFETSTEGAHTYQQSASAVMSSDRSNGIALTGTSHTLDGATSYAVAFNDSNVLVQSVNSNFDNLPYKSGDNSGTCLSRTNFDSHVHRYDLFNAATGAKVDINSGFSIKYDGDNNGSYESYGYAGYWGVWTETEGALDNGDTVIGETNGIEKNYQYVSAPGRLIKHSINTINLINARGIQFSYWDNDIFNDNNYDQWVVQYMTNAEDGVAGDGFYKTGKLKWENNGPQITPESPYQQIPIVVNRLLHMYSSQLGGEVKYRGGSNIITYYEQTFINGSETGAGELLNSETITLTCFDRCPKGTLGQSDLTDYSGAGSPFETGPGPINYTFSTLGPYPLTLVRVTNSQPVRYNASLTQSNIASTRHNWGVRSGPMGIGVGSADDLYDPNITNEYYVWETGINDWNQLAALKDDSSNIVSFSRPIQIAYEHSNIKDRSGNADTYNGQKFLINYGGNGDLWGIPNKINSARYQPAFSIADGVLMGNSNQYVIKATDIEYTMKSATGECAGLTLQDPAVPVPSAIQGNADIGQMPIVTEEPAVIGGITQ</sequence>
<evidence type="ECO:0008006" key="4">
    <source>
        <dbReference type="Google" id="ProtNLM"/>
    </source>
</evidence>
<dbReference type="RefSeq" id="WP_009599324.1">
    <property type="nucleotide sequence ID" value="NZ_AEIU01000003.1"/>
</dbReference>
<feature type="signal peptide" evidence="1">
    <location>
        <begin position="1"/>
        <end position="20"/>
    </location>
</feature>
<protein>
    <recommendedName>
        <fullName evidence="4">MSHA biogenesis protein MshQ</fullName>
    </recommendedName>
</protein>
<comment type="caution">
    <text evidence="2">The sequence shown here is derived from an EMBL/GenBank/DDBJ whole genome shotgun (WGS) entry which is preliminary data.</text>
</comment>
<reference evidence="2 3" key="1">
    <citation type="journal article" date="2012" name="Int. J. Syst. Evol. Microbiol.">
        <title>Vibrio caribbeanicus sp. nov., isolated from the marine sponge Scleritoderma cyanea.</title>
        <authorList>
            <person name="Hoffmann M."/>
            <person name="Monday S.R."/>
            <person name="Allard M.W."/>
            <person name="Strain E.A."/>
            <person name="Whittaker P."/>
            <person name="Naum M."/>
            <person name="McCarthy P.J."/>
            <person name="Lopez J.V."/>
            <person name="Fischer M."/>
            <person name="Brown E.W."/>
        </authorList>
    </citation>
    <scope>NUCLEOTIDE SEQUENCE [LARGE SCALE GENOMIC DNA]</scope>
    <source>
        <strain evidence="2 3">ATCC BAA-2122</strain>
    </source>
</reference>
<dbReference type="AlphaFoldDB" id="E3BEN3"/>
<evidence type="ECO:0000313" key="2">
    <source>
        <dbReference type="EMBL" id="EFP98400.1"/>
    </source>
</evidence>
<keyword evidence="3" id="KW-1185">Reference proteome</keyword>
<name>E3BEN3_9VIBR</name>
<feature type="chain" id="PRO_5003166391" description="MSHA biogenesis protein MshQ" evidence="1">
    <location>
        <begin position="21"/>
        <end position="730"/>
    </location>
</feature>
<evidence type="ECO:0000313" key="3">
    <source>
        <dbReference type="Proteomes" id="UP000002943"/>
    </source>
</evidence>
<dbReference type="EMBL" id="AEIU01000003">
    <property type="protein sequence ID" value="EFP98400.1"/>
    <property type="molecule type" value="Genomic_DNA"/>
</dbReference>
<dbReference type="Proteomes" id="UP000002943">
    <property type="component" value="Unassembled WGS sequence"/>
</dbReference>
<evidence type="ECO:0000256" key="1">
    <source>
        <dbReference type="SAM" id="SignalP"/>
    </source>
</evidence>
<proteinExistence type="predicted"/>
<keyword evidence="1" id="KW-0732">Signal</keyword>